<comment type="subcellular location">
    <subcellularLocation>
        <location evidence="1">Nucleus</location>
    </subcellularLocation>
</comment>
<dbReference type="EnsemblMetazoa" id="XM_003385513.1">
    <property type="protein sequence ID" value="XP_003385561.1"/>
    <property type="gene ID" value="LOC100638463"/>
</dbReference>
<dbReference type="InterPro" id="IPR006600">
    <property type="entry name" value="HTH_CenpB_DNA-bd_dom"/>
</dbReference>
<dbReference type="STRING" id="400682.A0A1X7V5V4"/>
<keyword evidence="3" id="KW-0539">Nucleus</keyword>
<dbReference type="eggNOG" id="KOG3105">
    <property type="taxonomic scope" value="Eukaryota"/>
</dbReference>
<dbReference type="InterPro" id="IPR004875">
    <property type="entry name" value="DDE_SF_endonuclease_dom"/>
</dbReference>
<dbReference type="GO" id="GO:0005634">
    <property type="term" value="C:nucleus"/>
    <property type="evidence" value="ECO:0007669"/>
    <property type="project" value="UniProtKB-SubCell"/>
</dbReference>
<organism evidence="5">
    <name type="scientific">Amphimedon queenslandica</name>
    <name type="common">Sponge</name>
    <dbReference type="NCBI Taxonomy" id="400682"/>
    <lineage>
        <taxon>Eukaryota</taxon>
        <taxon>Metazoa</taxon>
        <taxon>Porifera</taxon>
        <taxon>Demospongiae</taxon>
        <taxon>Heteroscleromorpha</taxon>
        <taxon>Haplosclerida</taxon>
        <taxon>Niphatidae</taxon>
        <taxon>Amphimedon</taxon>
    </lineage>
</organism>
<dbReference type="OrthoDB" id="10060191at2759"/>
<dbReference type="InterPro" id="IPR007889">
    <property type="entry name" value="HTH_Psq"/>
</dbReference>
<dbReference type="Gene3D" id="1.10.10.60">
    <property type="entry name" value="Homeodomain-like"/>
    <property type="match status" value="2"/>
</dbReference>
<dbReference type="InParanoid" id="A0A1X7V5V4"/>
<dbReference type="PANTHER" id="PTHR19303:SF73">
    <property type="entry name" value="PROTEIN PDC2"/>
    <property type="match status" value="1"/>
</dbReference>
<reference evidence="5" key="2">
    <citation type="submission" date="2017-05" db="UniProtKB">
        <authorList>
            <consortium name="EnsemblMetazoa"/>
        </authorList>
    </citation>
    <scope>IDENTIFICATION</scope>
</reference>
<keyword evidence="2" id="KW-0238">DNA-binding</keyword>
<dbReference type="InterPro" id="IPR009057">
    <property type="entry name" value="Homeodomain-like_sf"/>
</dbReference>
<dbReference type="Pfam" id="PF04218">
    <property type="entry name" value="CENP-B_N"/>
    <property type="match status" value="1"/>
</dbReference>
<accession>A0A1X7V5V4</accession>
<dbReference type="SUPFAM" id="SSF46689">
    <property type="entry name" value="Homeodomain-like"/>
    <property type="match status" value="2"/>
</dbReference>
<dbReference type="EnsemblMetazoa" id="Aqu2.1.35393_001">
    <property type="protein sequence ID" value="Aqu2.1.35393_001"/>
    <property type="gene ID" value="Aqu2.1.35393"/>
</dbReference>
<evidence type="ECO:0000313" key="5">
    <source>
        <dbReference type="EnsemblMetazoa" id="Aqu2.1.35393_001"/>
    </source>
</evidence>
<evidence type="ECO:0000259" key="4">
    <source>
        <dbReference type="PROSITE" id="PS51253"/>
    </source>
</evidence>
<dbReference type="Proteomes" id="UP000007879">
    <property type="component" value="Unassembled WGS sequence"/>
</dbReference>
<gene>
    <name evidence="5" type="primary">100638463</name>
</gene>
<dbReference type="Pfam" id="PF03221">
    <property type="entry name" value="HTH_Tnp_Tc5"/>
    <property type="match status" value="1"/>
</dbReference>
<dbReference type="KEGG" id="aqu:100638463"/>
<dbReference type="OMA" id="CANMAGG"/>
<dbReference type="GO" id="GO:0003677">
    <property type="term" value="F:DNA binding"/>
    <property type="evidence" value="ECO:0007669"/>
    <property type="project" value="UniProtKB-KW"/>
</dbReference>
<protein>
    <recommendedName>
        <fullName evidence="4">HTH CENPB-type domain-containing protein</fullName>
    </recommendedName>
</protein>
<evidence type="ECO:0000256" key="2">
    <source>
        <dbReference type="ARBA" id="ARBA00023125"/>
    </source>
</evidence>
<dbReference type="PROSITE" id="PS51253">
    <property type="entry name" value="HTH_CENPB"/>
    <property type="match status" value="1"/>
</dbReference>
<dbReference type="PANTHER" id="PTHR19303">
    <property type="entry name" value="TRANSPOSON"/>
    <property type="match status" value="1"/>
</dbReference>
<reference evidence="6" key="1">
    <citation type="journal article" date="2010" name="Nature">
        <title>The Amphimedon queenslandica genome and the evolution of animal complexity.</title>
        <authorList>
            <person name="Srivastava M."/>
            <person name="Simakov O."/>
            <person name="Chapman J."/>
            <person name="Fahey B."/>
            <person name="Gauthier M.E."/>
            <person name="Mitros T."/>
            <person name="Richards G.S."/>
            <person name="Conaco C."/>
            <person name="Dacre M."/>
            <person name="Hellsten U."/>
            <person name="Larroux C."/>
            <person name="Putnam N.H."/>
            <person name="Stanke M."/>
            <person name="Adamska M."/>
            <person name="Darling A."/>
            <person name="Degnan S.M."/>
            <person name="Oakley T.H."/>
            <person name="Plachetzki D.C."/>
            <person name="Zhai Y."/>
            <person name="Adamski M."/>
            <person name="Calcino A."/>
            <person name="Cummins S.F."/>
            <person name="Goodstein D.M."/>
            <person name="Harris C."/>
            <person name="Jackson D.J."/>
            <person name="Leys S.P."/>
            <person name="Shu S."/>
            <person name="Woodcroft B.J."/>
            <person name="Vervoort M."/>
            <person name="Kosik K.S."/>
            <person name="Manning G."/>
            <person name="Degnan B.M."/>
            <person name="Rokhsar D.S."/>
        </authorList>
    </citation>
    <scope>NUCLEOTIDE SEQUENCE [LARGE SCALE GENOMIC DNA]</scope>
</reference>
<evidence type="ECO:0000313" key="6">
    <source>
        <dbReference type="Proteomes" id="UP000007879"/>
    </source>
</evidence>
<proteinExistence type="predicted"/>
<sequence>MASSSASRKGKHLTLKDKVQIIKQHDEGKSVQDLKVEYGCGQTQIYLIIKQNEAITNTFETNASSSSHSLGHSCRKSTFSDVNDRLYEWYLLACSKNIDPDGPTLKSKAQEIAEKLEIEGFKASNRWFDKWKHHHSINRVSVCGDSGDVSCLRVDSWKERLPDILANYKMEDIYNIDETGCFWRSLPDKGFGTKALQCKGGKKSKTRVTVALIANATGEKEDPIVTWTSKNPRCFRGIQTRQLPVFYFDQTNAWMTADMYQIVGSFNRKMIQQKRSVLLLMDNAGCHPEDLRDKFSNVKVVFFPPNTTSKLQPLDLGIIKNFTVHYRHYLLSYILASIETCVSSSEVAKTITILDAIRWISKAWRDVKPETISKCFRRAGVTPSAIAVGSSDIDDPFVDIDLIEEMNGLIRCHGYR</sequence>
<keyword evidence="6" id="KW-1185">Reference proteome</keyword>
<dbReference type="SMART" id="SM00674">
    <property type="entry name" value="CENPB"/>
    <property type="match status" value="1"/>
</dbReference>
<evidence type="ECO:0000256" key="1">
    <source>
        <dbReference type="ARBA" id="ARBA00004123"/>
    </source>
</evidence>
<dbReference type="Pfam" id="PF03184">
    <property type="entry name" value="DDE_1"/>
    <property type="match status" value="1"/>
</dbReference>
<name>A0A1X7V5V4_AMPQE</name>
<dbReference type="InterPro" id="IPR050863">
    <property type="entry name" value="CenT-Element_Derived"/>
</dbReference>
<dbReference type="AlphaFoldDB" id="A0A1X7V5V4"/>
<feature type="domain" description="HTH CENPB-type" evidence="4">
    <location>
        <begin position="70"/>
        <end position="141"/>
    </location>
</feature>
<evidence type="ECO:0000256" key="3">
    <source>
        <dbReference type="ARBA" id="ARBA00023242"/>
    </source>
</evidence>